<feature type="domain" description="Response regulatory" evidence="10">
    <location>
        <begin position="3"/>
        <end position="120"/>
    </location>
</feature>
<dbReference type="RefSeq" id="WP_208850004.1">
    <property type="nucleotide sequence ID" value="NZ_JAGGDJ010000031.1"/>
</dbReference>
<evidence type="ECO:0000313" key="11">
    <source>
        <dbReference type="EMBL" id="MBO7747300.1"/>
    </source>
</evidence>
<dbReference type="PANTHER" id="PTHR42713">
    <property type="entry name" value="HISTIDINE KINASE-RELATED"/>
    <property type="match status" value="1"/>
</dbReference>
<dbReference type="InterPro" id="IPR018060">
    <property type="entry name" value="HTH_AraC"/>
</dbReference>
<dbReference type="PROSITE" id="PS50110">
    <property type="entry name" value="RESPONSE_REGULATORY"/>
    <property type="match status" value="1"/>
</dbReference>
<evidence type="ECO:0000256" key="3">
    <source>
        <dbReference type="ARBA" id="ARBA00022553"/>
    </source>
</evidence>
<dbReference type="EMBL" id="JAGGDJ010000031">
    <property type="protein sequence ID" value="MBO7747300.1"/>
    <property type="molecule type" value="Genomic_DNA"/>
</dbReference>
<proteinExistence type="predicted"/>
<comment type="caution">
    <text evidence="11">The sequence shown here is derived from an EMBL/GenBank/DDBJ whole genome shotgun (WGS) entry which is preliminary data.</text>
</comment>
<dbReference type="Gene3D" id="1.10.10.60">
    <property type="entry name" value="Homeodomain-like"/>
    <property type="match status" value="2"/>
</dbReference>
<evidence type="ECO:0000256" key="1">
    <source>
        <dbReference type="ARBA" id="ARBA00004496"/>
    </source>
</evidence>
<dbReference type="Pfam" id="PF12833">
    <property type="entry name" value="HTH_18"/>
    <property type="match status" value="1"/>
</dbReference>
<evidence type="ECO:0000256" key="6">
    <source>
        <dbReference type="ARBA" id="ARBA00023125"/>
    </source>
</evidence>
<keyword evidence="12" id="KW-1185">Reference proteome</keyword>
<dbReference type="SUPFAM" id="SSF46689">
    <property type="entry name" value="Homeodomain-like"/>
    <property type="match status" value="2"/>
</dbReference>
<dbReference type="SUPFAM" id="SSF52172">
    <property type="entry name" value="CheY-like"/>
    <property type="match status" value="1"/>
</dbReference>
<dbReference type="PANTHER" id="PTHR42713:SF3">
    <property type="entry name" value="TRANSCRIPTIONAL REGULATORY PROTEIN HPTR"/>
    <property type="match status" value="1"/>
</dbReference>
<dbReference type="InterPro" id="IPR020449">
    <property type="entry name" value="Tscrpt_reg_AraC-type_HTH"/>
</dbReference>
<dbReference type="InterPro" id="IPR009057">
    <property type="entry name" value="Homeodomain-like_sf"/>
</dbReference>
<evidence type="ECO:0000256" key="7">
    <source>
        <dbReference type="ARBA" id="ARBA00023163"/>
    </source>
</evidence>
<dbReference type="SMART" id="SM00342">
    <property type="entry name" value="HTH_ARAC"/>
    <property type="match status" value="1"/>
</dbReference>
<dbReference type="SMART" id="SM00448">
    <property type="entry name" value="REC"/>
    <property type="match status" value="1"/>
</dbReference>
<dbReference type="PROSITE" id="PS01124">
    <property type="entry name" value="HTH_ARAC_FAMILY_2"/>
    <property type="match status" value="1"/>
</dbReference>
<comment type="subcellular location">
    <subcellularLocation>
        <location evidence="1">Cytoplasm</location>
    </subcellularLocation>
</comment>
<name>A0ABS3WG72_9BACL</name>
<accession>A0ABS3WG72</accession>
<dbReference type="InterPro" id="IPR051552">
    <property type="entry name" value="HptR"/>
</dbReference>
<dbReference type="InterPro" id="IPR011006">
    <property type="entry name" value="CheY-like_superfamily"/>
</dbReference>
<organism evidence="11 12">
    <name type="scientific">Paenibacillus artemisiicola</name>
    <dbReference type="NCBI Taxonomy" id="1172618"/>
    <lineage>
        <taxon>Bacteria</taxon>
        <taxon>Bacillati</taxon>
        <taxon>Bacillota</taxon>
        <taxon>Bacilli</taxon>
        <taxon>Bacillales</taxon>
        <taxon>Paenibacillaceae</taxon>
        <taxon>Paenibacillus</taxon>
    </lineage>
</organism>
<evidence type="ECO:0000313" key="12">
    <source>
        <dbReference type="Proteomes" id="UP000670947"/>
    </source>
</evidence>
<keyword evidence="4" id="KW-0902">Two-component regulatory system</keyword>
<keyword evidence="5" id="KW-0805">Transcription regulation</keyword>
<gene>
    <name evidence="11" type="ORF">I8J29_24245</name>
</gene>
<dbReference type="CDD" id="cd17536">
    <property type="entry name" value="REC_YesN-like"/>
    <property type="match status" value="1"/>
</dbReference>
<keyword evidence="7" id="KW-0804">Transcription</keyword>
<feature type="domain" description="HTH araC/xylS-type" evidence="9">
    <location>
        <begin position="450"/>
        <end position="548"/>
    </location>
</feature>
<evidence type="ECO:0000259" key="10">
    <source>
        <dbReference type="PROSITE" id="PS50110"/>
    </source>
</evidence>
<keyword evidence="6" id="KW-0238">DNA-binding</keyword>
<sequence>MYKVLLVDDEPFITEGLSDAVDWSAFGLEVVGTAEDGDEALKRIIEVCVDLLITDISMPIMTGLELIRRARLIRPQLKVIILSGYNEFDYLKEGMRLGIENYLLKPIRFEELEATLADTVRKLDADKPMPVFGEDEIGILRDNVLTRWANGRIAFPELAERAALLGVDLTKPFAAFAIVRFGPAAGGGAEAAGADGGEAARAAEAVTAGGRRDAFFPDGAVPAFPVLAADVAALTAEGEADGLSFVPFLNEDDDLTVACCCINGGEADHAKVAKALARLADRWERRGLAPRVALGGLAPAADAATGFAQARKAQQFFLVLPDSRLLDYAAISRETSAVPAELFDWDAYAKPILAKDKDELLARIGRDFAAIRAAGGLSPARARAAAVELILLMKMEVDKLGRADAAEQFRGVLDRAVAAIALEDVEDAVRAAAFFAADSFAGEDMSPVIKQALRYIHEHYAEALTLKSLGGQFHIHPNYLGQLFHKQTGETFTDYLNKYRIERAKELLADSRLKVGEIARQVGYWETGYFYKQFKKHVGMVPGDYKELL</sequence>
<dbReference type="InterPro" id="IPR001789">
    <property type="entry name" value="Sig_transdc_resp-reg_receiver"/>
</dbReference>
<protein>
    <submittedName>
        <fullName evidence="11">Response regulator transcription factor</fullName>
    </submittedName>
</protein>
<evidence type="ECO:0000256" key="4">
    <source>
        <dbReference type="ARBA" id="ARBA00023012"/>
    </source>
</evidence>
<evidence type="ECO:0000256" key="2">
    <source>
        <dbReference type="ARBA" id="ARBA00022490"/>
    </source>
</evidence>
<evidence type="ECO:0000256" key="8">
    <source>
        <dbReference type="PROSITE-ProRule" id="PRU00169"/>
    </source>
</evidence>
<dbReference type="PRINTS" id="PR00032">
    <property type="entry name" value="HTHARAC"/>
</dbReference>
<reference evidence="11 12" key="1">
    <citation type="submission" date="2021-03" db="EMBL/GenBank/DDBJ databases">
        <title>Paenibacillus artemisicola MWE-103 whole genome sequence.</title>
        <authorList>
            <person name="Ham Y.J."/>
        </authorList>
    </citation>
    <scope>NUCLEOTIDE SEQUENCE [LARGE SCALE GENOMIC DNA]</scope>
    <source>
        <strain evidence="11 12">MWE-103</strain>
    </source>
</reference>
<dbReference type="Gene3D" id="3.40.50.2300">
    <property type="match status" value="1"/>
</dbReference>
<evidence type="ECO:0000259" key="9">
    <source>
        <dbReference type="PROSITE" id="PS01124"/>
    </source>
</evidence>
<evidence type="ECO:0000256" key="5">
    <source>
        <dbReference type="ARBA" id="ARBA00023015"/>
    </source>
</evidence>
<dbReference type="Pfam" id="PF00072">
    <property type="entry name" value="Response_reg"/>
    <property type="match status" value="1"/>
</dbReference>
<dbReference type="Proteomes" id="UP000670947">
    <property type="component" value="Unassembled WGS sequence"/>
</dbReference>
<keyword evidence="3 8" id="KW-0597">Phosphoprotein</keyword>
<feature type="modified residue" description="4-aspartylphosphate" evidence="8">
    <location>
        <position position="55"/>
    </location>
</feature>
<keyword evidence="2" id="KW-0963">Cytoplasm</keyword>